<comment type="subcellular location">
    <subcellularLocation>
        <location evidence="1">Cell envelope</location>
    </subcellularLocation>
</comment>
<dbReference type="PROSITE" id="PS00194">
    <property type="entry name" value="THIOREDOXIN_1"/>
    <property type="match status" value="1"/>
</dbReference>
<feature type="domain" description="Thioredoxin" evidence="5">
    <location>
        <begin position="231"/>
        <end position="369"/>
    </location>
</feature>
<dbReference type="RefSeq" id="WP_084239765.1">
    <property type="nucleotide sequence ID" value="NZ_FWXT01000002.1"/>
</dbReference>
<evidence type="ECO:0000259" key="5">
    <source>
        <dbReference type="PROSITE" id="PS51352"/>
    </source>
</evidence>
<evidence type="ECO:0000313" key="7">
    <source>
        <dbReference type="Proteomes" id="UP000192756"/>
    </source>
</evidence>
<dbReference type="GO" id="GO:0017004">
    <property type="term" value="P:cytochrome complex assembly"/>
    <property type="evidence" value="ECO:0007669"/>
    <property type="project" value="UniProtKB-KW"/>
</dbReference>
<keyword evidence="2" id="KW-0201">Cytochrome c-type biogenesis</keyword>
<dbReference type="InterPro" id="IPR017937">
    <property type="entry name" value="Thioredoxin_CS"/>
</dbReference>
<dbReference type="OrthoDB" id="750178at2"/>
<sequence length="369" mass="41240">MIKKIGYVLVLCIVFAACKDKSGFVIEGQFKNAAAGSKVYLFGLQKDQAKPLDSTVFSEKGEFKFSHSTPEADFFKISSGHSEYMIIAKNGDHIKIEADLSDKNLSYSISGAAEADKLQELNKTKNQYMVKINEIQRKFDETVAAKPDQRDVIMEQMRPQYTQEIDALNKAVLKFAQENTNSLAGFYAVNLLNPAEYEKELVAYSDKIKSSFNKNPAVTEFLLRMAKLKSVQIGQPAPQFSINSVDGKPLKLSDFKGKYVMLDFWASWCTPCRQENPNVVKAYQTYKDRNFTILGISLDKDVAAWKAAIAADNLTWAHASDLKDFDSPTAVLYSIEAIPSSFIIDPDGKIIAKNLRGAALDDFLNKTLR</sequence>
<evidence type="ECO:0000256" key="2">
    <source>
        <dbReference type="ARBA" id="ARBA00022748"/>
    </source>
</evidence>
<proteinExistence type="predicted"/>
<evidence type="ECO:0000256" key="1">
    <source>
        <dbReference type="ARBA" id="ARBA00004196"/>
    </source>
</evidence>
<dbReference type="PROSITE" id="PS51257">
    <property type="entry name" value="PROKAR_LIPOPROTEIN"/>
    <property type="match status" value="1"/>
</dbReference>
<protein>
    <submittedName>
        <fullName evidence="6">Peroxiredoxin</fullName>
    </submittedName>
</protein>
<dbReference type="Pfam" id="PF00578">
    <property type="entry name" value="AhpC-TSA"/>
    <property type="match status" value="1"/>
</dbReference>
<dbReference type="CDD" id="cd02966">
    <property type="entry name" value="TlpA_like_family"/>
    <property type="match status" value="1"/>
</dbReference>
<dbReference type="GO" id="GO:0030313">
    <property type="term" value="C:cell envelope"/>
    <property type="evidence" value="ECO:0007669"/>
    <property type="project" value="UniProtKB-SubCell"/>
</dbReference>
<dbReference type="GO" id="GO:0016491">
    <property type="term" value="F:oxidoreductase activity"/>
    <property type="evidence" value="ECO:0007669"/>
    <property type="project" value="InterPro"/>
</dbReference>
<name>A0A1W2CKU5_9SPHI</name>
<keyword evidence="7" id="KW-1185">Reference proteome</keyword>
<dbReference type="AlphaFoldDB" id="A0A1W2CKU5"/>
<evidence type="ECO:0000313" key="6">
    <source>
        <dbReference type="EMBL" id="SMC85604.1"/>
    </source>
</evidence>
<reference evidence="7" key="1">
    <citation type="submission" date="2017-04" db="EMBL/GenBank/DDBJ databases">
        <authorList>
            <person name="Varghese N."/>
            <person name="Submissions S."/>
        </authorList>
    </citation>
    <scope>NUCLEOTIDE SEQUENCE [LARGE SCALE GENOMIC DNA]</scope>
    <source>
        <strain evidence="7">DSM 12126</strain>
    </source>
</reference>
<dbReference type="PANTHER" id="PTHR42852">
    <property type="entry name" value="THIOL:DISULFIDE INTERCHANGE PROTEIN DSBE"/>
    <property type="match status" value="1"/>
</dbReference>
<dbReference type="InterPro" id="IPR036249">
    <property type="entry name" value="Thioredoxin-like_sf"/>
</dbReference>
<dbReference type="InterPro" id="IPR013766">
    <property type="entry name" value="Thioredoxin_domain"/>
</dbReference>
<dbReference type="SUPFAM" id="SSF52833">
    <property type="entry name" value="Thioredoxin-like"/>
    <property type="match status" value="1"/>
</dbReference>
<dbReference type="PANTHER" id="PTHR42852:SF6">
    <property type="entry name" value="THIOL:DISULFIDE INTERCHANGE PROTEIN DSBE"/>
    <property type="match status" value="1"/>
</dbReference>
<keyword evidence="4" id="KW-0676">Redox-active center</keyword>
<dbReference type="STRING" id="151894.SAMN04488524_2933"/>
<dbReference type="Pfam" id="PF14289">
    <property type="entry name" value="DUF4369"/>
    <property type="match status" value="1"/>
</dbReference>
<dbReference type="InterPro" id="IPR000866">
    <property type="entry name" value="AhpC/TSA"/>
</dbReference>
<evidence type="ECO:0000256" key="4">
    <source>
        <dbReference type="ARBA" id="ARBA00023284"/>
    </source>
</evidence>
<accession>A0A1W2CKU5</accession>
<organism evidence="6 7">
    <name type="scientific">Pedobacter africanus</name>
    <dbReference type="NCBI Taxonomy" id="151894"/>
    <lineage>
        <taxon>Bacteria</taxon>
        <taxon>Pseudomonadati</taxon>
        <taxon>Bacteroidota</taxon>
        <taxon>Sphingobacteriia</taxon>
        <taxon>Sphingobacteriales</taxon>
        <taxon>Sphingobacteriaceae</taxon>
        <taxon>Pedobacter</taxon>
    </lineage>
</organism>
<evidence type="ECO:0000256" key="3">
    <source>
        <dbReference type="ARBA" id="ARBA00023157"/>
    </source>
</evidence>
<dbReference type="EMBL" id="FWXT01000002">
    <property type="protein sequence ID" value="SMC85604.1"/>
    <property type="molecule type" value="Genomic_DNA"/>
</dbReference>
<gene>
    <name evidence="6" type="ORF">SAMN04488524_2933</name>
</gene>
<dbReference type="InterPro" id="IPR025380">
    <property type="entry name" value="DUF4369"/>
</dbReference>
<dbReference type="Gene3D" id="3.40.30.10">
    <property type="entry name" value="Glutaredoxin"/>
    <property type="match status" value="1"/>
</dbReference>
<dbReference type="GO" id="GO:0016209">
    <property type="term" value="F:antioxidant activity"/>
    <property type="evidence" value="ECO:0007669"/>
    <property type="project" value="InterPro"/>
</dbReference>
<keyword evidence="3" id="KW-1015">Disulfide bond</keyword>
<dbReference type="PROSITE" id="PS51352">
    <property type="entry name" value="THIOREDOXIN_2"/>
    <property type="match status" value="1"/>
</dbReference>
<dbReference type="Proteomes" id="UP000192756">
    <property type="component" value="Unassembled WGS sequence"/>
</dbReference>
<dbReference type="InterPro" id="IPR050553">
    <property type="entry name" value="Thioredoxin_ResA/DsbE_sf"/>
</dbReference>